<comment type="caution">
    <text evidence="2">The sequence shown here is derived from an EMBL/GenBank/DDBJ whole genome shotgun (WGS) entry which is preliminary data.</text>
</comment>
<dbReference type="Proteomes" id="UP000324222">
    <property type="component" value="Unassembled WGS sequence"/>
</dbReference>
<evidence type="ECO:0000256" key="1">
    <source>
        <dbReference type="SAM" id="MobiDB-lite"/>
    </source>
</evidence>
<proteinExistence type="predicted"/>
<reference evidence="2 3" key="1">
    <citation type="submission" date="2019-05" db="EMBL/GenBank/DDBJ databases">
        <title>Another draft genome of Portunus trituberculatus and its Hox gene families provides insights of decapod evolution.</title>
        <authorList>
            <person name="Jeong J.-H."/>
            <person name="Song I."/>
            <person name="Kim S."/>
            <person name="Choi T."/>
            <person name="Kim D."/>
            <person name="Ryu S."/>
            <person name="Kim W."/>
        </authorList>
    </citation>
    <scope>NUCLEOTIDE SEQUENCE [LARGE SCALE GENOMIC DNA]</scope>
    <source>
        <tissue evidence="2">Muscle</tissue>
    </source>
</reference>
<gene>
    <name evidence="2" type="ORF">E2C01_073344</name>
</gene>
<name>A0A5B7IAB8_PORTR</name>
<evidence type="ECO:0000313" key="3">
    <source>
        <dbReference type="Proteomes" id="UP000324222"/>
    </source>
</evidence>
<feature type="region of interest" description="Disordered" evidence="1">
    <location>
        <begin position="59"/>
        <end position="94"/>
    </location>
</feature>
<sequence>MRGGSCCLGTAALHRHSPMRPATHHAHAHQHRDIWLIITSSFQVERDLWRIREFPLPETNDTQSKFQSRAQLPRRVTSPGKSEGCWDVTERRVS</sequence>
<protein>
    <submittedName>
        <fullName evidence="2">Uncharacterized protein</fullName>
    </submittedName>
</protein>
<keyword evidence="3" id="KW-1185">Reference proteome</keyword>
<accession>A0A5B7IAB8</accession>
<evidence type="ECO:0000313" key="2">
    <source>
        <dbReference type="EMBL" id="MPC78846.1"/>
    </source>
</evidence>
<dbReference type="EMBL" id="VSRR010049518">
    <property type="protein sequence ID" value="MPC78846.1"/>
    <property type="molecule type" value="Genomic_DNA"/>
</dbReference>
<organism evidence="2 3">
    <name type="scientific">Portunus trituberculatus</name>
    <name type="common">Swimming crab</name>
    <name type="synonym">Neptunus trituberculatus</name>
    <dbReference type="NCBI Taxonomy" id="210409"/>
    <lineage>
        <taxon>Eukaryota</taxon>
        <taxon>Metazoa</taxon>
        <taxon>Ecdysozoa</taxon>
        <taxon>Arthropoda</taxon>
        <taxon>Crustacea</taxon>
        <taxon>Multicrustacea</taxon>
        <taxon>Malacostraca</taxon>
        <taxon>Eumalacostraca</taxon>
        <taxon>Eucarida</taxon>
        <taxon>Decapoda</taxon>
        <taxon>Pleocyemata</taxon>
        <taxon>Brachyura</taxon>
        <taxon>Eubrachyura</taxon>
        <taxon>Portunoidea</taxon>
        <taxon>Portunidae</taxon>
        <taxon>Portuninae</taxon>
        <taxon>Portunus</taxon>
    </lineage>
</organism>
<dbReference type="AlphaFoldDB" id="A0A5B7IAB8"/>
<feature type="compositionally biased region" description="Polar residues" evidence="1">
    <location>
        <begin position="59"/>
        <end position="70"/>
    </location>
</feature>